<feature type="compositionally biased region" description="Low complexity" evidence="1">
    <location>
        <begin position="9"/>
        <end position="41"/>
    </location>
</feature>
<feature type="region of interest" description="Disordered" evidence="1">
    <location>
        <begin position="1"/>
        <end position="75"/>
    </location>
</feature>
<dbReference type="AlphaFoldDB" id="A0A0M0JHP1"/>
<proteinExistence type="predicted"/>
<accession>A0A0M0JHP1</accession>
<dbReference type="Proteomes" id="UP000037460">
    <property type="component" value="Unassembled WGS sequence"/>
</dbReference>
<gene>
    <name evidence="2" type="ORF">Ctob_011655</name>
</gene>
<name>A0A0M0JHP1_9EUKA</name>
<feature type="compositionally biased region" description="Low complexity" evidence="1">
    <location>
        <begin position="146"/>
        <end position="169"/>
    </location>
</feature>
<organism evidence="2 3">
    <name type="scientific">Chrysochromulina tobinii</name>
    <dbReference type="NCBI Taxonomy" id="1460289"/>
    <lineage>
        <taxon>Eukaryota</taxon>
        <taxon>Haptista</taxon>
        <taxon>Haptophyta</taxon>
        <taxon>Prymnesiophyceae</taxon>
        <taxon>Prymnesiales</taxon>
        <taxon>Chrysochromulinaceae</taxon>
        <taxon>Chrysochromulina</taxon>
    </lineage>
</organism>
<feature type="region of interest" description="Disordered" evidence="1">
    <location>
        <begin position="119"/>
        <end position="174"/>
    </location>
</feature>
<evidence type="ECO:0000313" key="2">
    <source>
        <dbReference type="EMBL" id="KOO26116.1"/>
    </source>
</evidence>
<feature type="compositionally biased region" description="Low complexity" evidence="1">
    <location>
        <begin position="53"/>
        <end position="63"/>
    </location>
</feature>
<feature type="compositionally biased region" description="Pro residues" evidence="1">
    <location>
        <begin position="129"/>
        <end position="140"/>
    </location>
</feature>
<dbReference type="EMBL" id="JWZX01002889">
    <property type="protein sequence ID" value="KOO26116.1"/>
    <property type="molecule type" value="Genomic_DNA"/>
</dbReference>
<comment type="caution">
    <text evidence="2">The sequence shown here is derived from an EMBL/GenBank/DDBJ whole genome shotgun (WGS) entry which is preliminary data.</text>
</comment>
<evidence type="ECO:0000256" key="1">
    <source>
        <dbReference type="SAM" id="MobiDB-lite"/>
    </source>
</evidence>
<protein>
    <submittedName>
        <fullName evidence="2">Uncharacterized protein</fullName>
    </submittedName>
</protein>
<evidence type="ECO:0000313" key="3">
    <source>
        <dbReference type="Proteomes" id="UP000037460"/>
    </source>
</evidence>
<sequence>MPPQPFQPPAQQLRPGVPGGAVQQQMMMMMQQRAAMPQQQMTQGDHLMMAKAQRQSQPMRGQQGPPPPLGPGGDFLAKLAKVEQSDVPNFNGITLDNWEQHSRNIGRLAAQNEAAEIAAKQRLGLLPKTPEPPAPAPPAPGYSQAQKQLQRPGRGPQQQRGSPAPAQQQVPAKHVVVSLNGGGYDQWDERVPSYLAAGGGAKLLNAQQARQQSRGQASSFVFG</sequence>
<keyword evidence="3" id="KW-1185">Reference proteome</keyword>
<reference evidence="3" key="1">
    <citation type="journal article" date="2015" name="PLoS Genet.">
        <title>Genome Sequence and Transcriptome Analyses of Chrysochromulina tobin: Metabolic Tools for Enhanced Algal Fitness in the Prominent Order Prymnesiales (Haptophyceae).</title>
        <authorList>
            <person name="Hovde B.T."/>
            <person name="Deodato C.R."/>
            <person name="Hunsperger H.M."/>
            <person name="Ryken S.A."/>
            <person name="Yost W."/>
            <person name="Jha R.K."/>
            <person name="Patterson J."/>
            <person name="Monnat R.J. Jr."/>
            <person name="Barlow S.B."/>
            <person name="Starkenburg S.R."/>
            <person name="Cattolico R.A."/>
        </authorList>
    </citation>
    <scope>NUCLEOTIDE SEQUENCE</scope>
    <source>
        <strain evidence="3">CCMP291</strain>
    </source>
</reference>